<dbReference type="EMBL" id="FAXN01000101">
    <property type="protein sequence ID" value="CUV66607.1"/>
    <property type="molecule type" value="Genomic_DNA"/>
</dbReference>
<proteinExistence type="predicted"/>
<name>A0A0S4XQN3_9BACT</name>
<evidence type="ECO:0000313" key="1">
    <source>
        <dbReference type="EMBL" id="CUV66607.1"/>
    </source>
</evidence>
<accession>A0A0S4XQN3</accession>
<sequence>MAFLELAMIRNVLLKNKCNDATYESVRYVQKNLAKKNENIYKFMLEIITLAVKDIERDKFKLASFDINLIHNFPSKTEEIKNWENEEAAAGIFFKFSLPEYLYRLLEVQEYKKAKKVLALVDQYLYEPCSTVMHTNYIPFEVVS</sequence>
<organism evidence="1">
    <name type="scientific">Sulfurovum sp. enrichment culture clone C5</name>
    <dbReference type="NCBI Taxonomy" id="497650"/>
    <lineage>
        <taxon>Bacteria</taxon>
        <taxon>Pseudomonadati</taxon>
        <taxon>Campylobacterota</taxon>
        <taxon>Epsilonproteobacteria</taxon>
        <taxon>Campylobacterales</taxon>
        <taxon>Sulfurovaceae</taxon>
        <taxon>Sulfurovum</taxon>
        <taxon>environmental samples</taxon>
    </lineage>
</organism>
<protein>
    <submittedName>
        <fullName evidence="1">Uncharacterized protein</fullName>
    </submittedName>
</protein>
<dbReference type="AlphaFoldDB" id="A0A0S4XQN3"/>
<gene>
    <name evidence="1" type="ORF">BN3087_950003</name>
</gene>
<reference evidence="1" key="1">
    <citation type="submission" date="2015-11" db="EMBL/GenBank/DDBJ databases">
        <authorList>
            <person name="Zhang Y."/>
            <person name="Guo Z."/>
        </authorList>
    </citation>
    <scope>NUCLEOTIDE SEQUENCE</scope>
    <source>
        <strain evidence="1">BN30871</strain>
    </source>
</reference>